<evidence type="ECO:0000313" key="1">
    <source>
        <dbReference type="EMBL" id="VYU42186.1"/>
    </source>
</evidence>
<dbReference type="EMBL" id="CACRUR010000016">
    <property type="protein sequence ID" value="VYU42186.1"/>
    <property type="molecule type" value="Genomic_DNA"/>
</dbReference>
<dbReference type="AlphaFoldDB" id="A0A6N3EKK1"/>
<reference evidence="1" key="1">
    <citation type="submission" date="2019-11" db="EMBL/GenBank/DDBJ databases">
        <authorList>
            <person name="Feng L."/>
        </authorList>
    </citation>
    <scope>NUCLEOTIDE SEQUENCE</scope>
    <source>
        <strain evidence="1">PdifficileLFYP43</strain>
    </source>
</reference>
<gene>
    <name evidence="1" type="ORF">PDLFYP43_03481</name>
</gene>
<organism evidence="1">
    <name type="scientific">Clostridioides difficile</name>
    <name type="common">Peptoclostridium difficile</name>
    <dbReference type="NCBI Taxonomy" id="1496"/>
    <lineage>
        <taxon>Bacteria</taxon>
        <taxon>Bacillati</taxon>
        <taxon>Bacillota</taxon>
        <taxon>Clostridia</taxon>
        <taxon>Peptostreptococcales</taxon>
        <taxon>Peptostreptococcaceae</taxon>
        <taxon>Clostridioides</taxon>
    </lineage>
</organism>
<protein>
    <submittedName>
        <fullName evidence="1">Uncharacterized protein</fullName>
    </submittedName>
</protein>
<name>A0A6N3EKK1_CLODI</name>
<accession>A0A6N3EKK1</accession>
<sequence>MPTVASGYTIKIKSSTNESVIVKDGTIVPPDTETKVTLVFTVTHTSSGKIADTGEIEVTVPARTAIDTEQLAVQAEADKITSVTQPTQDATTLTMPTVASGYTIKIKSSTNESVIVKDGTIVPPDTETKVTLVFTVTHTSSGKTADTGEIEVTVPARTTTVSSLLGRIAVNIFNFNK</sequence>
<proteinExistence type="predicted"/>